<evidence type="ECO:0000256" key="2">
    <source>
        <dbReference type="SAM" id="Phobius"/>
    </source>
</evidence>
<evidence type="ECO:0000313" key="4">
    <source>
        <dbReference type="Proteomes" id="UP000317010"/>
    </source>
</evidence>
<accession>A0A562TZB5</accession>
<dbReference type="AlphaFoldDB" id="A0A562TZB5"/>
<evidence type="ECO:0000256" key="1">
    <source>
        <dbReference type="SAM" id="Coils"/>
    </source>
</evidence>
<keyword evidence="2" id="KW-0812">Transmembrane</keyword>
<gene>
    <name evidence="3" type="ORF">JN11_03042</name>
</gene>
<feature type="coiled-coil region" evidence="1">
    <location>
        <begin position="228"/>
        <end position="266"/>
    </location>
</feature>
<protein>
    <submittedName>
        <fullName evidence="3">Uncharacterized protein</fullName>
    </submittedName>
</protein>
<keyword evidence="1" id="KW-0175">Coiled coil</keyword>
<keyword evidence="2" id="KW-1133">Transmembrane helix</keyword>
<sequence>MHIPLILNTYITPIYIRSMFKISHLNINFTSKSGFFMLRTTLIALFICCITLFSYAQDSTKKETPVQPEPKVKSYPQKVVVPPATAPAGQPIKHDTAPVLPVLVDKSLNGQYQFLLTKVYHYQQPFVATFWKSVIDTINAGKQKLYSADNRLKLQKKTIDSLNNEITGKDQNYSSSNSHIDVLGMSVDKSTYTLTMLGLVLVCAAITGVIILRSGSHSREAQYRIKLYNELEDEFKAYKTKANEKEKKLARELQTERNKLDELRGNA</sequence>
<name>A0A562TZB5_9SPHI</name>
<dbReference type="EMBL" id="VLLI01000008">
    <property type="protein sequence ID" value="TWI98853.1"/>
    <property type="molecule type" value="Genomic_DNA"/>
</dbReference>
<evidence type="ECO:0000313" key="3">
    <source>
        <dbReference type="EMBL" id="TWI98853.1"/>
    </source>
</evidence>
<dbReference type="Proteomes" id="UP000317010">
    <property type="component" value="Unassembled WGS sequence"/>
</dbReference>
<keyword evidence="4" id="KW-1185">Reference proteome</keyword>
<feature type="transmembrane region" description="Helical" evidence="2">
    <location>
        <begin position="36"/>
        <end position="56"/>
    </location>
</feature>
<organism evidence="3 4">
    <name type="scientific">Mucilaginibacter frigoritolerans</name>
    <dbReference type="NCBI Taxonomy" id="652788"/>
    <lineage>
        <taxon>Bacteria</taxon>
        <taxon>Pseudomonadati</taxon>
        <taxon>Bacteroidota</taxon>
        <taxon>Sphingobacteriia</taxon>
        <taxon>Sphingobacteriales</taxon>
        <taxon>Sphingobacteriaceae</taxon>
        <taxon>Mucilaginibacter</taxon>
    </lineage>
</organism>
<reference evidence="3 4" key="1">
    <citation type="submission" date="2019-07" db="EMBL/GenBank/DDBJ databases">
        <title>Genomic Encyclopedia of Archaeal and Bacterial Type Strains, Phase II (KMG-II): from individual species to whole genera.</title>
        <authorList>
            <person name="Goeker M."/>
        </authorList>
    </citation>
    <scope>NUCLEOTIDE SEQUENCE [LARGE SCALE GENOMIC DNA]</scope>
    <source>
        <strain evidence="3 4">ATCC BAA-1854</strain>
    </source>
</reference>
<feature type="transmembrane region" description="Helical" evidence="2">
    <location>
        <begin position="192"/>
        <end position="212"/>
    </location>
</feature>
<proteinExistence type="predicted"/>
<comment type="caution">
    <text evidence="3">The sequence shown here is derived from an EMBL/GenBank/DDBJ whole genome shotgun (WGS) entry which is preliminary data.</text>
</comment>
<keyword evidence="2" id="KW-0472">Membrane</keyword>